<gene>
    <name evidence="2" type="ORF">E6W39_05840</name>
</gene>
<keyword evidence="3" id="KW-1185">Reference proteome</keyword>
<organism evidence="2 3">
    <name type="scientific">Kitasatospora acidiphila</name>
    <dbReference type="NCBI Taxonomy" id="2567942"/>
    <lineage>
        <taxon>Bacteria</taxon>
        <taxon>Bacillati</taxon>
        <taxon>Actinomycetota</taxon>
        <taxon>Actinomycetes</taxon>
        <taxon>Kitasatosporales</taxon>
        <taxon>Streptomycetaceae</taxon>
        <taxon>Kitasatospora</taxon>
    </lineage>
</organism>
<sequence length="72" mass="7393">MTFRPNAAALGVTWTKSTKSNQSTNCVEAASLPGQVAVRDSKNPTGPAHVYSPSAFAEFTAAVGNNALVAVN</sequence>
<dbReference type="Proteomes" id="UP000319103">
    <property type="component" value="Unassembled WGS sequence"/>
</dbReference>
<reference evidence="2 3" key="1">
    <citation type="submission" date="2019-06" db="EMBL/GenBank/DDBJ databases">
        <title>Description of Kitasatospora acidophila sp. nov. isolated from pine grove soil, and reclassification of Streptomyces novaecaesareae to Kitasatospora novaeceasareae comb. nov.</title>
        <authorList>
            <person name="Kim M.J."/>
        </authorList>
    </citation>
    <scope>NUCLEOTIDE SEQUENCE [LARGE SCALE GENOMIC DNA]</scope>
    <source>
        <strain evidence="2 3">MMS16-CNU292</strain>
    </source>
</reference>
<dbReference type="OrthoDB" id="4559404at2"/>
<dbReference type="InterPro" id="IPR007278">
    <property type="entry name" value="DUF397"/>
</dbReference>
<protein>
    <submittedName>
        <fullName evidence="2">DUF397 domain-containing protein</fullName>
    </submittedName>
</protein>
<dbReference type="EMBL" id="VIGB01000003">
    <property type="protein sequence ID" value="TQF01873.1"/>
    <property type="molecule type" value="Genomic_DNA"/>
</dbReference>
<proteinExistence type="predicted"/>
<dbReference type="Pfam" id="PF04149">
    <property type="entry name" value="DUF397"/>
    <property type="match status" value="1"/>
</dbReference>
<evidence type="ECO:0000313" key="2">
    <source>
        <dbReference type="EMBL" id="TQF01873.1"/>
    </source>
</evidence>
<feature type="domain" description="DUF397" evidence="1">
    <location>
        <begin position="13"/>
        <end position="63"/>
    </location>
</feature>
<name>A0A540VYQ4_9ACTN</name>
<evidence type="ECO:0000313" key="3">
    <source>
        <dbReference type="Proteomes" id="UP000319103"/>
    </source>
</evidence>
<evidence type="ECO:0000259" key="1">
    <source>
        <dbReference type="Pfam" id="PF04149"/>
    </source>
</evidence>
<accession>A0A540VYQ4</accession>
<dbReference type="AlphaFoldDB" id="A0A540VYQ4"/>
<dbReference type="RefSeq" id="WP_141632595.1">
    <property type="nucleotide sequence ID" value="NZ_VIGB01000003.1"/>
</dbReference>
<comment type="caution">
    <text evidence="2">The sequence shown here is derived from an EMBL/GenBank/DDBJ whole genome shotgun (WGS) entry which is preliminary data.</text>
</comment>